<feature type="signal peptide" evidence="3">
    <location>
        <begin position="1"/>
        <end position="24"/>
    </location>
</feature>
<organism evidence="5 6">
    <name type="scientific">Marinibacterium profundimaris</name>
    <dbReference type="NCBI Taxonomy" id="1679460"/>
    <lineage>
        <taxon>Bacteria</taxon>
        <taxon>Pseudomonadati</taxon>
        <taxon>Pseudomonadota</taxon>
        <taxon>Alphaproteobacteria</taxon>
        <taxon>Rhodobacterales</taxon>
        <taxon>Paracoccaceae</taxon>
        <taxon>Marinibacterium</taxon>
    </lineage>
</organism>
<dbReference type="PROSITE" id="PS51123">
    <property type="entry name" value="OMPA_2"/>
    <property type="match status" value="1"/>
</dbReference>
<dbReference type="SUPFAM" id="SSF103088">
    <property type="entry name" value="OmpA-like"/>
    <property type="match status" value="1"/>
</dbReference>
<dbReference type="Pfam" id="PF00691">
    <property type="entry name" value="OmpA"/>
    <property type="match status" value="1"/>
</dbReference>
<evidence type="ECO:0000256" key="2">
    <source>
        <dbReference type="PROSITE-ProRule" id="PRU00473"/>
    </source>
</evidence>
<dbReference type="InterPro" id="IPR024370">
    <property type="entry name" value="PBP_domain"/>
</dbReference>
<dbReference type="Gene3D" id="3.40.190.10">
    <property type="entry name" value="Periplasmic binding protein-like II"/>
    <property type="match status" value="2"/>
</dbReference>
<sequence length="520" mass="55526">MTWLRAVLGAALLVWLAGPMPARAQDITLRSPDGAVEISGTLLGYDGEFYRVDTQFGELTVDGSGVACDGPGCPNLLEFVAEVVFSGASSMTEVLMPALVEGFARRQQLTARRVELDEGRFAYELLRDGAARPAARFEFRVTTTDEGFADLLANEADIVLASREIRAEERQRAAEAGMGDLTDGTRSRVLALDAMVPVVAQTNPVRDISTAELARAFAGEITNWAELGGPDAPVVLHLPDAGSGLSQSAEDRLVAPIGGTLPEDVTRHDRSAQVAEAVARDPFGIGLASFAETAPARALALTGSCGFSLSATRRTVKTEDYPLTSPLFLYLPARRLPKMARDFLAFTRSAPAQIVIRRSGFVDQSPEDIAINDQGDRFANALLAAGPEIGLDALKAMTETLKPLSRLTTSFRFEAGSARLDAQSRSNVAQLAGAIETGFYDARRLLFVGFSDGMGPASNNQQIAMARARAVQAAVIAAVETGGSDRIDMGVAAFGEALPMACDDTEWGRSVNRRVEVWIR</sequence>
<comment type="caution">
    <text evidence="5">The sequence shown here is derived from an EMBL/GenBank/DDBJ whole genome shotgun (WGS) entry which is preliminary data.</text>
</comment>
<dbReference type="GO" id="GO:0016020">
    <property type="term" value="C:membrane"/>
    <property type="evidence" value="ECO:0007669"/>
    <property type="project" value="UniProtKB-UniRule"/>
</dbReference>
<dbReference type="Pfam" id="PF12849">
    <property type="entry name" value="PBP_like_2"/>
    <property type="match status" value="1"/>
</dbReference>
<dbReference type="AlphaFoldDB" id="A0A225NP72"/>
<evidence type="ECO:0000313" key="6">
    <source>
        <dbReference type="Proteomes" id="UP000215377"/>
    </source>
</evidence>
<dbReference type="Gene3D" id="3.30.1330.60">
    <property type="entry name" value="OmpA-like domain"/>
    <property type="match status" value="1"/>
</dbReference>
<dbReference type="Proteomes" id="UP000215377">
    <property type="component" value="Unassembled WGS sequence"/>
</dbReference>
<proteinExistence type="predicted"/>
<dbReference type="InterPro" id="IPR006665">
    <property type="entry name" value="OmpA-like"/>
</dbReference>
<evidence type="ECO:0000256" key="3">
    <source>
        <dbReference type="SAM" id="SignalP"/>
    </source>
</evidence>
<keyword evidence="1 3" id="KW-0732">Signal</keyword>
<accession>A0A225NP72</accession>
<protein>
    <submittedName>
        <fullName evidence="5">Cell envelope biogenesis protein OmpA</fullName>
    </submittedName>
</protein>
<dbReference type="InterPro" id="IPR036737">
    <property type="entry name" value="OmpA-like_sf"/>
</dbReference>
<dbReference type="EMBL" id="AQQR01000002">
    <property type="protein sequence ID" value="OWU76142.1"/>
    <property type="molecule type" value="Genomic_DNA"/>
</dbReference>
<dbReference type="InterPro" id="IPR050811">
    <property type="entry name" value="Phosphate_ABC_transporter"/>
</dbReference>
<name>A0A225NP72_9RHOB</name>
<dbReference type="PANTHER" id="PTHR30570:SF1">
    <property type="entry name" value="PHOSPHATE-BINDING PROTEIN PSTS"/>
    <property type="match status" value="1"/>
</dbReference>
<evidence type="ECO:0000256" key="1">
    <source>
        <dbReference type="ARBA" id="ARBA00022729"/>
    </source>
</evidence>
<dbReference type="SUPFAM" id="SSF53850">
    <property type="entry name" value="Periplasmic binding protein-like II"/>
    <property type="match status" value="1"/>
</dbReference>
<feature type="domain" description="OmpA-like" evidence="4">
    <location>
        <begin position="400"/>
        <end position="520"/>
    </location>
</feature>
<keyword evidence="6" id="KW-1185">Reference proteome</keyword>
<dbReference type="RefSeq" id="WP_088649350.1">
    <property type="nucleotide sequence ID" value="NZ_AQQR01000002.1"/>
</dbReference>
<gene>
    <name evidence="5" type="ORF">ATO3_05965</name>
</gene>
<reference evidence="5 6" key="1">
    <citation type="submission" date="2013-04" db="EMBL/GenBank/DDBJ databases">
        <title>Oceanicola sp. 22II1-22F33 Genome Sequencing.</title>
        <authorList>
            <person name="Lai Q."/>
            <person name="Li G."/>
            <person name="Shao Z."/>
        </authorList>
    </citation>
    <scope>NUCLEOTIDE SEQUENCE [LARGE SCALE GENOMIC DNA]</scope>
    <source>
        <strain evidence="5 6">22II1-22F33</strain>
    </source>
</reference>
<dbReference type="PANTHER" id="PTHR30570">
    <property type="entry name" value="PERIPLASMIC PHOSPHATE BINDING COMPONENT OF PHOSPHATE ABC TRANSPORTER"/>
    <property type="match status" value="1"/>
</dbReference>
<evidence type="ECO:0000259" key="4">
    <source>
        <dbReference type="PROSITE" id="PS51123"/>
    </source>
</evidence>
<evidence type="ECO:0000313" key="5">
    <source>
        <dbReference type="EMBL" id="OWU76142.1"/>
    </source>
</evidence>
<dbReference type="OrthoDB" id="9790048at2"/>
<feature type="chain" id="PRO_5012307772" evidence="3">
    <location>
        <begin position="25"/>
        <end position="520"/>
    </location>
</feature>
<keyword evidence="2" id="KW-0472">Membrane</keyword>